<gene>
    <name evidence="3" type="ORF">OXD698_LOCUS46631</name>
</gene>
<comment type="caution">
    <text evidence="3">The sequence shown here is derived from an EMBL/GenBank/DDBJ whole genome shotgun (WGS) entry which is preliminary data.</text>
</comment>
<keyword evidence="1" id="KW-0175">Coiled coil</keyword>
<organism evidence="3 4">
    <name type="scientific">Adineta steineri</name>
    <dbReference type="NCBI Taxonomy" id="433720"/>
    <lineage>
        <taxon>Eukaryota</taxon>
        <taxon>Metazoa</taxon>
        <taxon>Spiralia</taxon>
        <taxon>Gnathifera</taxon>
        <taxon>Rotifera</taxon>
        <taxon>Eurotatoria</taxon>
        <taxon>Bdelloidea</taxon>
        <taxon>Adinetida</taxon>
        <taxon>Adinetidae</taxon>
        <taxon>Adineta</taxon>
    </lineage>
</organism>
<feature type="non-terminal residue" evidence="3">
    <location>
        <position position="90"/>
    </location>
</feature>
<name>A0A820IJ21_9BILA</name>
<evidence type="ECO:0000313" key="3">
    <source>
        <dbReference type="EMBL" id="CAF4310965.1"/>
    </source>
</evidence>
<protein>
    <recommendedName>
        <fullName evidence="2">FK506-binding protein 15-like domain-containing protein</fullName>
    </recommendedName>
</protein>
<feature type="coiled-coil region" evidence="1">
    <location>
        <begin position="7"/>
        <end position="72"/>
    </location>
</feature>
<feature type="domain" description="FK506-binding protein 15-like" evidence="2">
    <location>
        <begin position="2"/>
        <end position="90"/>
    </location>
</feature>
<dbReference type="InterPro" id="IPR056598">
    <property type="entry name" value="FKBP-15_dom"/>
</dbReference>
<proteinExistence type="predicted"/>
<dbReference type="Pfam" id="PF23649">
    <property type="entry name" value="FKBP15"/>
    <property type="match status" value="1"/>
</dbReference>
<sequence>STLLHKCEQYKDDLQKSENQRAEMQMKFDTFEEQVKNDKSTKKQLQTNLNALEEELAELKITCANLEKASNERKLKYENERKRWQDDVDE</sequence>
<evidence type="ECO:0000313" key="4">
    <source>
        <dbReference type="Proteomes" id="UP000663844"/>
    </source>
</evidence>
<dbReference type="Proteomes" id="UP000663844">
    <property type="component" value="Unassembled WGS sequence"/>
</dbReference>
<evidence type="ECO:0000259" key="2">
    <source>
        <dbReference type="Pfam" id="PF23649"/>
    </source>
</evidence>
<accession>A0A820IJ21</accession>
<reference evidence="3" key="1">
    <citation type="submission" date="2021-02" db="EMBL/GenBank/DDBJ databases">
        <authorList>
            <person name="Nowell W R."/>
        </authorList>
    </citation>
    <scope>NUCLEOTIDE SEQUENCE</scope>
</reference>
<dbReference type="EMBL" id="CAJOAZ010017019">
    <property type="protein sequence ID" value="CAF4310965.1"/>
    <property type="molecule type" value="Genomic_DNA"/>
</dbReference>
<dbReference type="AlphaFoldDB" id="A0A820IJ21"/>
<evidence type="ECO:0000256" key="1">
    <source>
        <dbReference type="SAM" id="Coils"/>
    </source>
</evidence>